<dbReference type="EMBL" id="CAJVQC010151127">
    <property type="protein sequence ID" value="CAG8846415.1"/>
    <property type="molecule type" value="Genomic_DNA"/>
</dbReference>
<sequence length="64" mass="6931">PVVDKVDVDNTNLENADVKKAFVVEATKAEADTDDFEASINGVGLDEVNVLYLLDITSWSSNCL</sequence>
<accession>A0ACA9SSA7</accession>
<reference evidence="1" key="1">
    <citation type="submission" date="2021-06" db="EMBL/GenBank/DDBJ databases">
        <authorList>
            <person name="Kallberg Y."/>
            <person name="Tangrot J."/>
            <person name="Rosling A."/>
        </authorList>
    </citation>
    <scope>NUCLEOTIDE SEQUENCE</scope>
    <source>
        <strain evidence="1">MA461A</strain>
    </source>
</reference>
<evidence type="ECO:0000313" key="2">
    <source>
        <dbReference type="Proteomes" id="UP000789920"/>
    </source>
</evidence>
<evidence type="ECO:0000313" key="1">
    <source>
        <dbReference type="EMBL" id="CAG8846415.1"/>
    </source>
</evidence>
<proteinExistence type="predicted"/>
<name>A0ACA9SSA7_9GLOM</name>
<comment type="caution">
    <text evidence="1">The sequence shown here is derived from an EMBL/GenBank/DDBJ whole genome shotgun (WGS) entry which is preliminary data.</text>
</comment>
<feature type="non-terminal residue" evidence="1">
    <location>
        <position position="64"/>
    </location>
</feature>
<keyword evidence="2" id="KW-1185">Reference proteome</keyword>
<gene>
    <name evidence="1" type="ORF">RPERSI_LOCUS34131</name>
</gene>
<feature type="non-terminal residue" evidence="1">
    <location>
        <position position="1"/>
    </location>
</feature>
<dbReference type="Proteomes" id="UP000789920">
    <property type="component" value="Unassembled WGS sequence"/>
</dbReference>
<protein>
    <submittedName>
        <fullName evidence="1">1438_t:CDS:1</fullName>
    </submittedName>
</protein>
<organism evidence="1 2">
    <name type="scientific">Racocetra persica</name>
    <dbReference type="NCBI Taxonomy" id="160502"/>
    <lineage>
        <taxon>Eukaryota</taxon>
        <taxon>Fungi</taxon>
        <taxon>Fungi incertae sedis</taxon>
        <taxon>Mucoromycota</taxon>
        <taxon>Glomeromycotina</taxon>
        <taxon>Glomeromycetes</taxon>
        <taxon>Diversisporales</taxon>
        <taxon>Gigasporaceae</taxon>
        <taxon>Racocetra</taxon>
    </lineage>
</organism>